<feature type="compositionally biased region" description="Polar residues" evidence="1">
    <location>
        <begin position="313"/>
        <end position="334"/>
    </location>
</feature>
<evidence type="ECO:0000259" key="2">
    <source>
        <dbReference type="Pfam" id="PF05585"/>
    </source>
</evidence>
<keyword evidence="4" id="KW-1185">Reference proteome</keyword>
<dbReference type="Pfam" id="PF05585">
    <property type="entry name" value="DUF1758"/>
    <property type="match status" value="1"/>
</dbReference>
<dbReference type="PANTHER" id="PTHR47331">
    <property type="entry name" value="PHD-TYPE DOMAIN-CONTAINING PROTEIN"/>
    <property type="match status" value="1"/>
</dbReference>
<reference evidence="4" key="1">
    <citation type="journal article" date="2017" name="bioRxiv">
        <title>Comparative analysis of the genomes of Stylophora pistillata and Acropora digitifera provides evidence for extensive differences between species of corals.</title>
        <authorList>
            <person name="Voolstra C.R."/>
            <person name="Li Y."/>
            <person name="Liew Y.J."/>
            <person name="Baumgarten S."/>
            <person name="Zoccola D."/>
            <person name="Flot J.-F."/>
            <person name="Tambutte S."/>
            <person name="Allemand D."/>
            <person name="Aranda M."/>
        </authorList>
    </citation>
    <scope>NUCLEOTIDE SEQUENCE [LARGE SCALE GENOMIC DNA]</scope>
</reference>
<gene>
    <name evidence="3" type="ORF">AWC38_SpisGene9512</name>
</gene>
<feature type="domain" description="DUF1758" evidence="2">
    <location>
        <begin position="397"/>
        <end position="536"/>
    </location>
</feature>
<protein>
    <recommendedName>
        <fullName evidence="2">DUF1758 domain-containing protein</fullName>
    </recommendedName>
</protein>
<dbReference type="EMBL" id="LSMT01000141">
    <property type="protein sequence ID" value="PFX25822.1"/>
    <property type="molecule type" value="Genomic_DNA"/>
</dbReference>
<comment type="caution">
    <text evidence="3">The sequence shown here is derived from an EMBL/GenBank/DDBJ whole genome shotgun (WGS) entry which is preliminary data.</text>
</comment>
<dbReference type="Proteomes" id="UP000225706">
    <property type="component" value="Unassembled WGS sequence"/>
</dbReference>
<dbReference type="AlphaFoldDB" id="A0A2B4SBA4"/>
<proteinExistence type="predicted"/>
<evidence type="ECO:0000256" key="1">
    <source>
        <dbReference type="SAM" id="MobiDB-lite"/>
    </source>
</evidence>
<organism evidence="3 4">
    <name type="scientific">Stylophora pistillata</name>
    <name type="common">Smooth cauliflower coral</name>
    <dbReference type="NCBI Taxonomy" id="50429"/>
    <lineage>
        <taxon>Eukaryota</taxon>
        <taxon>Metazoa</taxon>
        <taxon>Cnidaria</taxon>
        <taxon>Anthozoa</taxon>
        <taxon>Hexacorallia</taxon>
        <taxon>Scleractinia</taxon>
        <taxon>Astrocoeniina</taxon>
        <taxon>Pocilloporidae</taxon>
        <taxon>Stylophora</taxon>
    </lineage>
</organism>
<name>A0A2B4SBA4_STYPI</name>
<sequence length="539" mass="60453">MAEKLPRTRAKRGGNSTIMTKLMNEADGLLKAEPRDKKRLKAIATSLNERLNLVNTLDEEIIENCAGEEAEAEMEESDEINSRVIDLLLVINEATGSMDNNDGLSIVLTTNIDDTMPTGSQQSITPSGSSGTSTLASKYNVQLQLPAYGYRRHIWMKCLKFQHLPHEVRIQVARSTVHEVWEMSSLSKVIRQEVEAREISEGVETDVSFEKLYPNHHKTPTANAYLSQDGKRFSLTENQIKCVYCGVFHYSASCENVSDLYARFEILRKGRRCFVCLKTDHHGSSCKRNHRRFEGHHHQSICRKFVSKTPDYSSDSSGLDDQNSREGQNSTLVSHASEPIVNEIDQVTNREEGSETPFLGSTVTATSTPRARGSILLQTATAIATNEDRSKSIPVRILFDIGSQRSYVTDHIKAKLGLTTTSTETLRLNTFGENAYRKQNCQVVTLPLQSNRDEYVEISVLNFPAIFSPLPKRMDVKKYPHLVDLNLADRSAFDQGSIDILIGSDYYWDIVTRESIRGEFGPTAINSKFGWLLSGSTEE</sequence>
<dbReference type="OrthoDB" id="5989166at2759"/>
<evidence type="ECO:0000313" key="3">
    <source>
        <dbReference type="EMBL" id="PFX25822.1"/>
    </source>
</evidence>
<feature type="region of interest" description="Disordered" evidence="1">
    <location>
        <begin position="313"/>
        <end position="338"/>
    </location>
</feature>
<dbReference type="InterPro" id="IPR008737">
    <property type="entry name" value="DUF1758"/>
</dbReference>
<evidence type="ECO:0000313" key="4">
    <source>
        <dbReference type="Proteomes" id="UP000225706"/>
    </source>
</evidence>
<accession>A0A2B4SBA4</accession>
<dbReference type="PANTHER" id="PTHR47331:SF5">
    <property type="entry name" value="RIBONUCLEASE H"/>
    <property type="match status" value="1"/>
</dbReference>